<dbReference type="AlphaFoldDB" id="I9AXV1"/>
<keyword evidence="3" id="KW-1185">Reference proteome</keyword>
<dbReference type="Proteomes" id="UP000004324">
    <property type="component" value="Unassembled WGS sequence"/>
</dbReference>
<gene>
    <name evidence="2" type="ORF">FB4_3760</name>
</gene>
<comment type="caution">
    <text evidence="2">The sequence shown here is derived from an EMBL/GenBank/DDBJ whole genome shotgun (WGS) entry which is preliminary data.</text>
</comment>
<dbReference type="PATRIC" id="fig|1149862.3.peg.2723"/>
<dbReference type="GO" id="GO:0071111">
    <property type="term" value="F:cyclic-guanylate-specific phosphodiesterase activity"/>
    <property type="evidence" value="ECO:0007669"/>
    <property type="project" value="InterPro"/>
</dbReference>
<organism evidence="2 3">
    <name type="scientific">Pelosinus fermentans B4</name>
    <dbReference type="NCBI Taxonomy" id="1149862"/>
    <lineage>
        <taxon>Bacteria</taxon>
        <taxon>Bacillati</taxon>
        <taxon>Bacillota</taxon>
        <taxon>Negativicutes</taxon>
        <taxon>Selenomonadales</taxon>
        <taxon>Sporomusaceae</taxon>
        <taxon>Pelosinus</taxon>
    </lineage>
</organism>
<sequence length="64" mass="7299">MRDANTATRELHLLKELGVKLSIDDFGTGYSSLQYLSQFPIDKLKIDQTFIRAMATHAFQVLQL</sequence>
<evidence type="ECO:0000313" key="2">
    <source>
        <dbReference type="EMBL" id="EIW17717.1"/>
    </source>
</evidence>
<evidence type="ECO:0000259" key="1">
    <source>
        <dbReference type="PROSITE" id="PS50883"/>
    </source>
</evidence>
<proteinExistence type="predicted"/>
<dbReference type="InterPro" id="IPR001633">
    <property type="entry name" value="EAL_dom"/>
</dbReference>
<accession>I9AXV1</accession>
<evidence type="ECO:0000313" key="3">
    <source>
        <dbReference type="Proteomes" id="UP000004324"/>
    </source>
</evidence>
<name>I9AXV1_9FIRM</name>
<protein>
    <submittedName>
        <fullName evidence="2">EAL domain-containing protein</fullName>
    </submittedName>
</protein>
<dbReference type="InterPro" id="IPR050706">
    <property type="entry name" value="Cyclic-di-GMP_PDE-like"/>
</dbReference>
<dbReference type="PROSITE" id="PS50883">
    <property type="entry name" value="EAL"/>
    <property type="match status" value="1"/>
</dbReference>
<reference evidence="2 3" key="1">
    <citation type="journal article" date="2012" name="J. Bacteriol.">
        <title>Draft Genome Sequences for Two Metal-Reducing Pelosinus fermentans Strains Isolated from a Cr(VI)-Contaminated Site and for Type Strain R7.</title>
        <authorList>
            <person name="Brown S.D."/>
            <person name="Podar M."/>
            <person name="Klingeman D.M."/>
            <person name="Johnson C.M."/>
            <person name="Yang Z.K."/>
            <person name="Utturkar S.M."/>
            <person name="Land M.L."/>
            <person name="Mosher J.J."/>
            <person name="Hurt R.A.Jr."/>
            <person name="Phelps T.J."/>
            <person name="Palumbo A.V."/>
            <person name="Arkin A.P."/>
            <person name="Hazen T.C."/>
            <person name="Elias D.A."/>
        </authorList>
    </citation>
    <scope>NUCLEOTIDE SEQUENCE [LARGE SCALE GENOMIC DNA]</scope>
    <source>
        <strain evidence="2 3">B4</strain>
    </source>
</reference>
<dbReference type="Gene3D" id="3.20.20.450">
    <property type="entry name" value="EAL domain"/>
    <property type="match status" value="1"/>
</dbReference>
<dbReference type="PANTHER" id="PTHR33121:SF70">
    <property type="entry name" value="SIGNALING PROTEIN YKOW"/>
    <property type="match status" value="1"/>
</dbReference>
<dbReference type="CDD" id="cd01948">
    <property type="entry name" value="EAL"/>
    <property type="match status" value="1"/>
</dbReference>
<feature type="domain" description="EAL" evidence="1">
    <location>
        <begin position="1"/>
        <end position="64"/>
    </location>
</feature>
<dbReference type="Pfam" id="PF00563">
    <property type="entry name" value="EAL"/>
    <property type="match status" value="1"/>
</dbReference>
<dbReference type="EMBL" id="AKVJ01000029">
    <property type="protein sequence ID" value="EIW17717.1"/>
    <property type="molecule type" value="Genomic_DNA"/>
</dbReference>
<dbReference type="SUPFAM" id="SSF141868">
    <property type="entry name" value="EAL domain-like"/>
    <property type="match status" value="1"/>
</dbReference>
<dbReference type="InterPro" id="IPR035919">
    <property type="entry name" value="EAL_sf"/>
</dbReference>
<dbReference type="PANTHER" id="PTHR33121">
    <property type="entry name" value="CYCLIC DI-GMP PHOSPHODIESTERASE PDEF"/>
    <property type="match status" value="1"/>
</dbReference>